<dbReference type="NCBIfam" id="NF040570">
    <property type="entry name" value="guided_TnpB"/>
    <property type="match status" value="1"/>
</dbReference>
<evidence type="ECO:0008006" key="9">
    <source>
        <dbReference type="Google" id="ProtNLM"/>
    </source>
</evidence>
<dbReference type="Pfam" id="PF01385">
    <property type="entry name" value="OrfB_IS605"/>
    <property type="match status" value="1"/>
</dbReference>
<feature type="non-terminal residue" evidence="8">
    <location>
        <position position="1"/>
    </location>
</feature>
<reference evidence="8" key="1">
    <citation type="journal article" date="2014" name="Front. Microbiol.">
        <title>High frequency of phylogenetically diverse reductive dehalogenase-homologous genes in deep subseafloor sedimentary metagenomes.</title>
        <authorList>
            <person name="Kawai M."/>
            <person name="Futagami T."/>
            <person name="Toyoda A."/>
            <person name="Takaki Y."/>
            <person name="Nishi S."/>
            <person name="Hori S."/>
            <person name="Arai W."/>
            <person name="Tsubouchi T."/>
            <person name="Morono Y."/>
            <person name="Uchiyama I."/>
            <person name="Ito T."/>
            <person name="Fujiyama A."/>
            <person name="Inagaki F."/>
            <person name="Takami H."/>
        </authorList>
    </citation>
    <scope>NUCLEOTIDE SEQUENCE</scope>
    <source>
        <strain evidence="8">Expedition CK06-06</strain>
    </source>
</reference>
<evidence type="ECO:0000313" key="8">
    <source>
        <dbReference type="EMBL" id="GAG72137.1"/>
    </source>
</evidence>
<feature type="domain" description="Cas12f1-like TNB" evidence="7">
    <location>
        <begin position="160"/>
        <end position="225"/>
    </location>
</feature>
<evidence type="ECO:0000259" key="6">
    <source>
        <dbReference type="Pfam" id="PF01385"/>
    </source>
</evidence>
<dbReference type="EMBL" id="BART01000421">
    <property type="protein sequence ID" value="GAG72137.1"/>
    <property type="molecule type" value="Genomic_DNA"/>
</dbReference>
<accession>X1AS39</accession>
<evidence type="ECO:0000259" key="7">
    <source>
        <dbReference type="Pfam" id="PF07282"/>
    </source>
</evidence>
<evidence type="ECO:0000256" key="4">
    <source>
        <dbReference type="ARBA" id="ARBA00023125"/>
    </source>
</evidence>
<dbReference type="GO" id="GO:0003677">
    <property type="term" value="F:DNA binding"/>
    <property type="evidence" value="ECO:0007669"/>
    <property type="project" value="UniProtKB-KW"/>
</dbReference>
<keyword evidence="5" id="KW-0233">DNA recombination</keyword>
<evidence type="ECO:0000256" key="3">
    <source>
        <dbReference type="ARBA" id="ARBA00022578"/>
    </source>
</evidence>
<keyword evidence="3" id="KW-0815">Transposition</keyword>
<comment type="similarity">
    <text evidence="2">In the N-terminal section; belongs to the transposase 2 family.</text>
</comment>
<organism evidence="8">
    <name type="scientific">marine sediment metagenome</name>
    <dbReference type="NCBI Taxonomy" id="412755"/>
    <lineage>
        <taxon>unclassified sequences</taxon>
        <taxon>metagenomes</taxon>
        <taxon>ecological metagenomes</taxon>
    </lineage>
</organism>
<dbReference type="GO" id="GO:0032196">
    <property type="term" value="P:transposition"/>
    <property type="evidence" value="ECO:0007669"/>
    <property type="project" value="UniProtKB-KW"/>
</dbReference>
<dbReference type="InterPro" id="IPR010095">
    <property type="entry name" value="Cas12f1-like_TNB"/>
</dbReference>
<gene>
    <name evidence="8" type="ORF">S01H4_02053</name>
</gene>
<comment type="caution">
    <text evidence="8">The sequence shown here is derived from an EMBL/GenBank/DDBJ whole genome shotgun (WGS) entry which is preliminary data.</text>
</comment>
<dbReference type="Pfam" id="PF07282">
    <property type="entry name" value="Cas12f1-like_TNB"/>
    <property type="match status" value="1"/>
</dbReference>
<dbReference type="InterPro" id="IPR001959">
    <property type="entry name" value="Transposase"/>
</dbReference>
<comment type="similarity">
    <text evidence="1">In the C-terminal section; belongs to the transposase 35 family.</text>
</comment>
<dbReference type="PANTHER" id="PTHR30405:SF11">
    <property type="entry name" value="RNA-GUIDED DNA ENDONUCLEASE RV2885C-RELATED"/>
    <property type="match status" value="1"/>
</dbReference>
<dbReference type="InterPro" id="IPR051399">
    <property type="entry name" value="RNA-guided_DNA_endo/Transpos"/>
</dbReference>
<sequence>IGSLKIKLHREIEGNIKTLTIRRTTANKWYACFLVKTNKELPGKMEIENIVGLDVGLASFLTTSKGEKIENPRYLRKSEEKLAKLSKCHSKKGLKSKNRKKSRLRIAKLHEKICNQRIDFLHKLSSRLVKNFQLIAFEKLNIKAMIKNRHLSKSISDASWSRFLQQLRYKAEEAGVWAIEVNSKNTTQVCSGCGAIVFKTLATRIHKCPKCILTIDRDINAARNILKLALSTVGTTEINACGVERLLPTMKQEALSL</sequence>
<dbReference type="PANTHER" id="PTHR30405">
    <property type="entry name" value="TRANSPOSASE"/>
    <property type="match status" value="1"/>
</dbReference>
<dbReference type="AlphaFoldDB" id="X1AS39"/>
<protein>
    <recommendedName>
        <fullName evidence="9">Transposase IS891/IS1136/IS1341 domain-containing protein</fullName>
    </recommendedName>
</protein>
<dbReference type="GO" id="GO:0006310">
    <property type="term" value="P:DNA recombination"/>
    <property type="evidence" value="ECO:0007669"/>
    <property type="project" value="UniProtKB-KW"/>
</dbReference>
<dbReference type="NCBIfam" id="TIGR01766">
    <property type="entry name" value="IS200/IS605 family accessory protein TnpB-like domain"/>
    <property type="match status" value="1"/>
</dbReference>
<feature type="domain" description="Probable transposase IS891/IS1136/IS1341" evidence="6">
    <location>
        <begin position="42"/>
        <end position="148"/>
    </location>
</feature>
<evidence type="ECO:0000256" key="1">
    <source>
        <dbReference type="ARBA" id="ARBA00008761"/>
    </source>
</evidence>
<name>X1AS39_9ZZZZ</name>
<keyword evidence="4" id="KW-0238">DNA-binding</keyword>
<evidence type="ECO:0000256" key="5">
    <source>
        <dbReference type="ARBA" id="ARBA00023172"/>
    </source>
</evidence>
<proteinExistence type="inferred from homology"/>
<evidence type="ECO:0000256" key="2">
    <source>
        <dbReference type="ARBA" id="ARBA00011044"/>
    </source>
</evidence>